<comment type="caution">
    <text evidence="2">The sequence shown here is derived from an EMBL/GenBank/DDBJ whole genome shotgun (WGS) entry which is preliminary data.</text>
</comment>
<dbReference type="Proteomes" id="UP000094741">
    <property type="component" value="Unassembled WGS sequence"/>
</dbReference>
<proteinExistence type="predicted"/>
<gene>
    <name evidence="2" type="ORF">A1QO_14050</name>
</gene>
<feature type="chain" id="PRO_5009171425" evidence="1">
    <location>
        <begin position="18"/>
        <end position="389"/>
    </location>
</feature>
<organism evidence="2 3">
    <name type="scientific">Vibrio genomosp. F10 str. ZF-129</name>
    <dbReference type="NCBI Taxonomy" id="1187848"/>
    <lineage>
        <taxon>Bacteria</taxon>
        <taxon>Pseudomonadati</taxon>
        <taxon>Pseudomonadota</taxon>
        <taxon>Gammaproteobacteria</taxon>
        <taxon>Vibrionales</taxon>
        <taxon>Vibrionaceae</taxon>
        <taxon>Vibrio</taxon>
    </lineage>
</organism>
<reference evidence="2 3" key="1">
    <citation type="journal article" date="2012" name="Science">
        <title>Ecological populations of bacteria act as socially cohesive units of antibiotic production and resistance.</title>
        <authorList>
            <person name="Cordero O.X."/>
            <person name="Wildschutte H."/>
            <person name="Kirkup B."/>
            <person name="Proehl S."/>
            <person name="Ngo L."/>
            <person name="Hussain F."/>
            <person name="Le Roux F."/>
            <person name="Mincer T."/>
            <person name="Polz M.F."/>
        </authorList>
    </citation>
    <scope>NUCLEOTIDE SEQUENCE [LARGE SCALE GENOMIC DNA]</scope>
    <source>
        <strain evidence="2 3">ZF-129</strain>
    </source>
</reference>
<feature type="signal peptide" evidence="1">
    <location>
        <begin position="1"/>
        <end position="17"/>
    </location>
</feature>
<dbReference type="STRING" id="1187848.A1QO_14050"/>
<evidence type="ECO:0000313" key="2">
    <source>
        <dbReference type="EMBL" id="OEE31239.1"/>
    </source>
</evidence>
<sequence>MKSLILLAILLPSLAFSSEYPVKEIAISLSGSDQGQIFSNGKNQIEIFVNVELEEGEEVDWIKLIREQDETDIQDLGWLYRSPLGETDEYYISQGKYARPNEFLKTTQGNPFGPSYMNQSYRIRSNSNIPSTYEYNQNLYLSTDIIHTADICAEVTLKSGYIETSCKYSEPSITVNAIAPNIIPRNQFSSTNIIDEDDIEEKNDLRHFTHVKALVGPARLEGAIHSVYIDNSPEDSQLLIYNGTQVTFAGADTSVYWSDNKTYHLSMPGLKYFNYLTLGRLLEIDLNSVTTEINSLASGSTHILNVLSIPYNKQGSTYDTIWVENGGVYKSSYNGCYFPPERGYISSNSETCSKDISEALLEEIKNRNPELVIVDRWGTEHRILIGSII</sequence>
<dbReference type="AlphaFoldDB" id="A0A1E5BB47"/>
<evidence type="ECO:0000256" key="1">
    <source>
        <dbReference type="SAM" id="SignalP"/>
    </source>
</evidence>
<accession>A0A1E5BB47</accession>
<name>A0A1E5BB47_9VIBR</name>
<dbReference type="OrthoDB" id="9928734at2"/>
<evidence type="ECO:0000313" key="3">
    <source>
        <dbReference type="Proteomes" id="UP000094741"/>
    </source>
</evidence>
<dbReference type="RefSeq" id="WP_017040356.1">
    <property type="nucleotide sequence ID" value="NZ_AJYQ02000128.1"/>
</dbReference>
<keyword evidence="1" id="KW-0732">Signal</keyword>
<protein>
    <submittedName>
        <fullName evidence="2">Uncharacterized protein</fullName>
    </submittedName>
</protein>
<dbReference type="EMBL" id="AJYQ02000128">
    <property type="protein sequence ID" value="OEE31239.1"/>
    <property type="molecule type" value="Genomic_DNA"/>
</dbReference>